<accession>A0A368F0M3</accession>
<evidence type="ECO:0000313" key="2">
    <source>
        <dbReference type="Proteomes" id="UP000252519"/>
    </source>
</evidence>
<dbReference type="EMBL" id="JOJR01013431">
    <property type="protein sequence ID" value="RCN25208.1"/>
    <property type="molecule type" value="Genomic_DNA"/>
</dbReference>
<reference evidence="1 2" key="1">
    <citation type="submission" date="2014-10" db="EMBL/GenBank/DDBJ databases">
        <title>Draft genome of the hookworm Ancylostoma caninum.</title>
        <authorList>
            <person name="Mitreva M."/>
        </authorList>
    </citation>
    <scope>NUCLEOTIDE SEQUENCE [LARGE SCALE GENOMIC DNA]</scope>
    <source>
        <strain evidence="1 2">Baltimore</strain>
    </source>
</reference>
<gene>
    <name evidence="1" type="ORF">ANCCAN_29081</name>
</gene>
<dbReference type="AlphaFoldDB" id="A0A368F0M3"/>
<sequence length="35" mass="4259">MEFIPTRRSTSSSVFHCCWSWRRQLELSCVHSWQS</sequence>
<evidence type="ECO:0000313" key="1">
    <source>
        <dbReference type="EMBL" id="RCN25208.1"/>
    </source>
</evidence>
<dbReference type="Proteomes" id="UP000252519">
    <property type="component" value="Unassembled WGS sequence"/>
</dbReference>
<organism evidence="1 2">
    <name type="scientific">Ancylostoma caninum</name>
    <name type="common">Dog hookworm</name>
    <dbReference type="NCBI Taxonomy" id="29170"/>
    <lineage>
        <taxon>Eukaryota</taxon>
        <taxon>Metazoa</taxon>
        <taxon>Ecdysozoa</taxon>
        <taxon>Nematoda</taxon>
        <taxon>Chromadorea</taxon>
        <taxon>Rhabditida</taxon>
        <taxon>Rhabditina</taxon>
        <taxon>Rhabditomorpha</taxon>
        <taxon>Strongyloidea</taxon>
        <taxon>Ancylostomatidae</taxon>
        <taxon>Ancylostomatinae</taxon>
        <taxon>Ancylostoma</taxon>
    </lineage>
</organism>
<keyword evidence="2" id="KW-1185">Reference proteome</keyword>
<name>A0A368F0M3_ANCCA</name>
<protein>
    <submittedName>
        <fullName evidence="1">Uncharacterized protein</fullName>
    </submittedName>
</protein>
<proteinExistence type="predicted"/>
<comment type="caution">
    <text evidence="1">The sequence shown here is derived from an EMBL/GenBank/DDBJ whole genome shotgun (WGS) entry which is preliminary data.</text>
</comment>